<name>A0A1B3WEV0_9FIRM</name>
<dbReference type="GO" id="GO:0005737">
    <property type="term" value="C:cytoplasm"/>
    <property type="evidence" value="ECO:0007669"/>
    <property type="project" value="TreeGrafter"/>
</dbReference>
<dbReference type="Proteomes" id="UP000266262">
    <property type="component" value="Unassembled WGS sequence"/>
</dbReference>
<dbReference type="EMBL" id="CP017037">
    <property type="protein sequence ID" value="AOH39507.1"/>
    <property type="molecule type" value="Genomic_DNA"/>
</dbReference>
<dbReference type="AlphaFoldDB" id="A0A1B3WEV0"/>
<dbReference type="InterPro" id="IPR011009">
    <property type="entry name" value="Kinase-like_dom_sf"/>
</dbReference>
<dbReference type="GO" id="GO:0006646">
    <property type="term" value="P:phosphatidylethanolamine biosynthetic process"/>
    <property type="evidence" value="ECO:0007669"/>
    <property type="project" value="TreeGrafter"/>
</dbReference>
<dbReference type="GO" id="GO:0004305">
    <property type="term" value="F:ethanolamine kinase activity"/>
    <property type="evidence" value="ECO:0007669"/>
    <property type="project" value="TreeGrafter"/>
</dbReference>
<dbReference type="CDD" id="cd05151">
    <property type="entry name" value="ChoK-like"/>
    <property type="match status" value="1"/>
</dbReference>
<dbReference type="RefSeq" id="WP_069177293.1">
    <property type="nucleotide sequence ID" value="NZ_CP017037.1"/>
</dbReference>
<dbReference type="Proteomes" id="UP000094757">
    <property type="component" value="Chromosome"/>
</dbReference>
<dbReference type="Gene3D" id="3.30.200.20">
    <property type="entry name" value="Phosphorylase Kinase, domain 1"/>
    <property type="match status" value="1"/>
</dbReference>
<organism evidence="1 3">
    <name type="scientific">Dialister pneumosintes</name>
    <dbReference type="NCBI Taxonomy" id="39950"/>
    <lineage>
        <taxon>Bacteria</taxon>
        <taxon>Bacillati</taxon>
        <taxon>Bacillota</taxon>
        <taxon>Negativicutes</taxon>
        <taxon>Veillonellales</taxon>
        <taxon>Veillonellaceae</taxon>
        <taxon>Dialister</taxon>
    </lineage>
</organism>
<accession>A0A1B3WEV0</accession>
<evidence type="ECO:0000313" key="1">
    <source>
        <dbReference type="EMBL" id="AOH39507.1"/>
    </source>
</evidence>
<dbReference type="KEGG" id="dpn:BCB69_05860"/>
<evidence type="ECO:0000313" key="3">
    <source>
        <dbReference type="Proteomes" id="UP000094757"/>
    </source>
</evidence>
<dbReference type="PANTHER" id="PTHR22603:SF66">
    <property type="entry name" value="ETHANOLAMINE KINASE"/>
    <property type="match status" value="1"/>
</dbReference>
<evidence type="ECO:0000313" key="4">
    <source>
        <dbReference type="Proteomes" id="UP000266262"/>
    </source>
</evidence>
<dbReference type="OrthoDB" id="9803871at2"/>
<proteinExistence type="predicted"/>
<dbReference type="EMBL" id="QWKU01000001">
    <property type="protein sequence ID" value="RID94591.1"/>
    <property type="molecule type" value="Genomic_DNA"/>
</dbReference>
<dbReference type="Gene3D" id="3.90.1200.10">
    <property type="match status" value="1"/>
</dbReference>
<evidence type="ECO:0000313" key="2">
    <source>
        <dbReference type="EMBL" id="RID94591.1"/>
    </source>
</evidence>
<gene>
    <name evidence="1" type="ORF">BCB69_05860</name>
    <name evidence="2" type="ORF">DX915_03540</name>
</gene>
<dbReference type="Pfam" id="PF01633">
    <property type="entry name" value="Choline_kinase"/>
    <property type="match status" value="1"/>
</dbReference>
<sequence length="299" mass="35165">MIPLSKIKRIVTSVMGKGISDIVPLKKGMTNDSYIFRHGDSRYVLRLNGVGTEKLINRKQESDTYRAIAGLSLSDTVIAIDEKQGYKITKFIENARTCNPMNTEDVSLCMEKLRAFHEKNIHTSYTFDLYRMLDYYQSLWIRKKSMYADYDEVKNRIYNWKPWIEKVNKEHWTLTHMDAVPDNFMITDKQEVVLIDWEYAGMQDKHFDLAMFAIYAGYTLEESERLMHIYFKGECSSELYIRILAYHAIGGLLWSNWCEFKEDMGIHFGEYAQKQYEYAKEYSLLVDTLLQELKTGGKL</sequence>
<dbReference type="STRING" id="39950.BCB69_05860"/>
<dbReference type="PANTHER" id="PTHR22603">
    <property type="entry name" value="CHOLINE/ETHANOALAMINE KINASE"/>
    <property type="match status" value="1"/>
</dbReference>
<protein>
    <recommendedName>
        <fullName evidence="5">Choline kinase</fullName>
    </recommendedName>
</protein>
<dbReference type="SUPFAM" id="SSF56112">
    <property type="entry name" value="Protein kinase-like (PK-like)"/>
    <property type="match status" value="1"/>
</dbReference>
<reference evidence="3" key="2">
    <citation type="submission" date="2016-08" db="EMBL/GenBank/DDBJ databases">
        <authorList>
            <person name="Holder M.E."/>
            <person name="Ajami N.J."/>
            <person name="Petrosino J.F."/>
        </authorList>
    </citation>
    <scope>NUCLEOTIDE SEQUENCE [LARGE SCALE GENOMIC DNA]</scope>
    <source>
        <strain evidence="3">F0677</strain>
    </source>
</reference>
<reference evidence="2 4" key="3">
    <citation type="submission" date="2018-08" db="EMBL/GenBank/DDBJ databases">
        <title>Draft genome sequence of Dialister pneumosintes KCOM 1685.</title>
        <authorList>
            <person name="Kook J.-K."/>
            <person name="Park S.-N."/>
            <person name="Lim Y.K."/>
        </authorList>
    </citation>
    <scope>NUCLEOTIDE SEQUENCE [LARGE SCALE GENOMIC DNA]</scope>
    <source>
        <strain evidence="2 4">KCOM 1685</strain>
    </source>
</reference>
<keyword evidence="4" id="KW-1185">Reference proteome</keyword>
<evidence type="ECO:0008006" key="5">
    <source>
        <dbReference type="Google" id="ProtNLM"/>
    </source>
</evidence>
<reference evidence="1" key="1">
    <citation type="submission" date="2016-08" db="EMBL/GenBank/DDBJ databases">
        <authorList>
            <person name="Seilhamer J.J."/>
        </authorList>
    </citation>
    <scope>NUCLEOTIDE SEQUENCE [LARGE SCALE GENOMIC DNA]</scope>
    <source>
        <strain evidence="1">F0677</strain>
    </source>
</reference>